<name>A0A927E9X4_9HYPH</name>
<feature type="transmembrane region" description="Helical" evidence="1">
    <location>
        <begin position="95"/>
        <end position="115"/>
    </location>
</feature>
<sequence>MVWKRVRTEELISRLAADLRPRHVEQRIRSRRLWTVAIAIALPLLALGRPLRTDIAYEIADPMFVASVATSALIFITGLLAIVMLRRPGRSRYWLLMPLVALALWVVMELTSGALEVVREGWHAFGFESSPQCPLFIGIVGVPMFLAMLSLSRLGLMVWRGPIAVIAALSSFSLPATILNLLHGLDTSAMVLLWHLSAVVVFAGAAVVLFRQRIPRILYEWLAL</sequence>
<evidence type="ECO:0000313" key="2">
    <source>
        <dbReference type="EMBL" id="MBD3847443.1"/>
    </source>
</evidence>
<dbReference type="Pfam" id="PF06532">
    <property type="entry name" value="NrsF"/>
    <property type="match status" value="1"/>
</dbReference>
<evidence type="ECO:0000313" key="3">
    <source>
        <dbReference type="Proteomes" id="UP000619295"/>
    </source>
</evidence>
<reference evidence="2" key="1">
    <citation type="submission" date="2020-09" db="EMBL/GenBank/DDBJ databases">
        <title>Bosea spartocytisi sp. nov. a root nodule endophyte of Spartocytisus supranubius in the high mountain ecosystem fo the Teide National Park (Canary Islands, Spain).</title>
        <authorList>
            <person name="Pulido-Suarez L."/>
            <person name="Peix A."/>
            <person name="Igual J.M."/>
            <person name="Socas-Perez N."/>
            <person name="Velazquez E."/>
            <person name="Flores-Felix J.D."/>
            <person name="Leon-Barrios M."/>
        </authorList>
    </citation>
    <scope>NUCLEOTIDE SEQUENCE</scope>
    <source>
        <strain evidence="2">SSUT16</strain>
    </source>
</reference>
<feature type="transmembrane region" description="Helical" evidence="1">
    <location>
        <begin position="135"/>
        <end position="156"/>
    </location>
</feature>
<feature type="transmembrane region" description="Helical" evidence="1">
    <location>
        <begin position="33"/>
        <end position="51"/>
    </location>
</feature>
<dbReference type="Proteomes" id="UP000619295">
    <property type="component" value="Unassembled WGS sequence"/>
</dbReference>
<organism evidence="2 3">
    <name type="scientific">Bosea spartocytisi</name>
    <dbReference type="NCBI Taxonomy" id="2773451"/>
    <lineage>
        <taxon>Bacteria</taxon>
        <taxon>Pseudomonadati</taxon>
        <taxon>Pseudomonadota</taxon>
        <taxon>Alphaproteobacteria</taxon>
        <taxon>Hyphomicrobiales</taxon>
        <taxon>Boseaceae</taxon>
        <taxon>Bosea</taxon>
    </lineage>
</organism>
<dbReference type="AlphaFoldDB" id="A0A927E9X4"/>
<keyword evidence="1" id="KW-0812">Transmembrane</keyword>
<proteinExistence type="predicted"/>
<dbReference type="EMBL" id="JACXWY010000010">
    <property type="protein sequence ID" value="MBD3847443.1"/>
    <property type="molecule type" value="Genomic_DNA"/>
</dbReference>
<dbReference type="RefSeq" id="WP_191124860.1">
    <property type="nucleotide sequence ID" value="NZ_JACXWY010000010.1"/>
</dbReference>
<comment type="caution">
    <text evidence="2">The sequence shown here is derived from an EMBL/GenBank/DDBJ whole genome shotgun (WGS) entry which is preliminary data.</text>
</comment>
<accession>A0A927E9X4</accession>
<dbReference type="InterPro" id="IPR009495">
    <property type="entry name" value="NrsF"/>
</dbReference>
<keyword evidence="1" id="KW-1133">Transmembrane helix</keyword>
<feature type="transmembrane region" description="Helical" evidence="1">
    <location>
        <begin position="191"/>
        <end position="210"/>
    </location>
</feature>
<evidence type="ECO:0000256" key="1">
    <source>
        <dbReference type="SAM" id="Phobius"/>
    </source>
</evidence>
<keyword evidence="3" id="KW-1185">Reference proteome</keyword>
<feature type="transmembrane region" description="Helical" evidence="1">
    <location>
        <begin position="163"/>
        <end position="185"/>
    </location>
</feature>
<keyword evidence="1" id="KW-0472">Membrane</keyword>
<protein>
    <submittedName>
        <fullName evidence="2">DUF1109 family protein</fullName>
    </submittedName>
</protein>
<gene>
    <name evidence="2" type="ORF">IED13_17215</name>
</gene>
<feature type="transmembrane region" description="Helical" evidence="1">
    <location>
        <begin position="63"/>
        <end position="83"/>
    </location>
</feature>